<dbReference type="Gene3D" id="1.10.30.50">
    <property type="match status" value="1"/>
</dbReference>
<dbReference type="GO" id="GO:0008270">
    <property type="term" value="F:zinc ion binding"/>
    <property type="evidence" value="ECO:0007669"/>
    <property type="project" value="InterPro"/>
</dbReference>
<dbReference type="SMART" id="SM00507">
    <property type="entry name" value="HNHc"/>
    <property type="match status" value="1"/>
</dbReference>
<dbReference type="GO" id="GO:0003676">
    <property type="term" value="F:nucleic acid binding"/>
    <property type="evidence" value="ECO:0007669"/>
    <property type="project" value="InterPro"/>
</dbReference>
<keyword evidence="2" id="KW-0378">Hydrolase</keyword>
<evidence type="ECO:0000313" key="3">
    <source>
        <dbReference type="Proteomes" id="UP000433359"/>
    </source>
</evidence>
<dbReference type="GO" id="GO:0004519">
    <property type="term" value="F:endonuclease activity"/>
    <property type="evidence" value="ECO:0007669"/>
    <property type="project" value="UniProtKB-KW"/>
</dbReference>
<dbReference type="PANTHER" id="PTHR33877">
    <property type="entry name" value="SLL1193 PROTEIN"/>
    <property type="match status" value="1"/>
</dbReference>
<dbReference type="InterPro" id="IPR052892">
    <property type="entry name" value="NA-targeting_endonuclease"/>
</dbReference>
<dbReference type="AlphaFoldDB" id="A0A6N7Y9M8"/>
<name>A0A6N7Y9M8_9FIRM</name>
<dbReference type="CDD" id="cd00085">
    <property type="entry name" value="HNHc"/>
    <property type="match status" value="1"/>
</dbReference>
<reference evidence="2 3" key="1">
    <citation type="submission" date="2019-08" db="EMBL/GenBank/DDBJ databases">
        <title>In-depth cultivation of the pig gut microbiome towards novel bacterial diversity and tailored functional studies.</title>
        <authorList>
            <person name="Wylensek D."/>
            <person name="Hitch T.C.A."/>
            <person name="Clavel T."/>
        </authorList>
    </citation>
    <scope>NUCLEOTIDE SEQUENCE [LARGE SCALE GENOMIC DNA]</scope>
    <source>
        <strain evidence="2 3">BSM-383-APC-4H</strain>
    </source>
</reference>
<dbReference type="Pfam" id="PF01844">
    <property type="entry name" value="HNH"/>
    <property type="match status" value="1"/>
</dbReference>
<evidence type="ECO:0000313" key="2">
    <source>
        <dbReference type="EMBL" id="MSU81677.1"/>
    </source>
</evidence>
<dbReference type="Proteomes" id="UP000433359">
    <property type="component" value="Unassembled WGS sequence"/>
</dbReference>
<dbReference type="PANTHER" id="PTHR33877:SF1">
    <property type="entry name" value="TYPE IV METHYL-DIRECTED RESTRICTION ENZYME ECOKMCRA"/>
    <property type="match status" value="1"/>
</dbReference>
<sequence>MSKSNFTKRQRSKMTPALREYIKKRDHYTCQICGDNIYKNPDIILEIDHIIPVSKGGKTVEYNLQTLCRTCNRRKSNKM</sequence>
<proteinExistence type="predicted"/>
<dbReference type="EMBL" id="VULP01000006">
    <property type="protein sequence ID" value="MSU81677.1"/>
    <property type="molecule type" value="Genomic_DNA"/>
</dbReference>
<organism evidence="2 3">
    <name type="scientific">Anaerobutyricum soehngenii</name>
    <dbReference type="NCBI Taxonomy" id="105843"/>
    <lineage>
        <taxon>Bacteria</taxon>
        <taxon>Bacillati</taxon>
        <taxon>Bacillota</taxon>
        <taxon>Clostridia</taxon>
        <taxon>Lachnospirales</taxon>
        <taxon>Lachnospiraceae</taxon>
        <taxon>Anaerobutyricum</taxon>
    </lineage>
</organism>
<comment type="caution">
    <text evidence="2">The sequence shown here is derived from an EMBL/GenBank/DDBJ whole genome shotgun (WGS) entry which is preliminary data.</text>
</comment>
<feature type="domain" description="HNH nuclease" evidence="1">
    <location>
        <begin position="17"/>
        <end position="73"/>
    </location>
</feature>
<dbReference type="InterPro" id="IPR002711">
    <property type="entry name" value="HNH"/>
</dbReference>
<protein>
    <submittedName>
        <fullName evidence="2">HNH endonuclease</fullName>
    </submittedName>
</protein>
<keyword evidence="2" id="KW-0255">Endonuclease</keyword>
<evidence type="ECO:0000259" key="1">
    <source>
        <dbReference type="SMART" id="SM00507"/>
    </source>
</evidence>
<accession>A0A6N7Y9M8</accession>
<gene>
    <name evidence="2" type="ORF">FYJ25_04700</name>
</gene>
<keyword evidence="2" id="KW-0540">Nuclease</keyword>
<dbReference type="InterPro" id="IPR003615">
    <property type="entry name" value="HNH_nuc"/>
</dbReference>